<organism evidence="7 8">
    <name type="scientific">Sporichthya brevicatena</name>
    <dbReference type="NCBI Taxonomy" id="171442"/>
    <lineage>
        <taxon>Bacteria</taxon>
        <taxon>Bacillati</taxon>
        <taxon>Actinomycetota</taxon>
        <taxon>Actinomycetes</taxon>
        <taxon>Sporichthyales</taxon>
        <taxon>Sporichthyaceae</taxon>
        <taxon>Sporichthya</taxon>
    </lineage>
</organism>
<reference evidence="7 8" key="1">
    <citation type="journal article" date="2019" name="Int. J. Syst. Evol. Microbiol.">
        <title>The Global Catalogue of Microorganisms (GCM) 10K type strain sequencing project: providing services to taxonomists for standard genome sequencing and annotation.</title>
        <authorList>
            <consortium name="The Broad Institute Genomics Platform"/>
            <consortium name="The Broad Institute Genome Sequencing Center for Infectious Disease"/>
            <person name="Wu L."/>
            <person name="Ma J."/>
        </authorList>
    </citation>
    <scope>NUCLEOTIDE SEQUENCE [LARGE SCALE GENOMIC DNA]</scope>
    <source>
        <strain evidence="7 8">JCM 10671</strain>
    </source>
</reference>
<comment type="subcellular location">
    <subcellularLocation>
        <location evidence="5">Cytoplasm</location>
    </subcellularLocation>
</comment>
<sequence>MWDPQTYLAYADERTRPARDLLAAIDVEKPARVVDLGCGTGTSTRLLARRWPDADVLGTDSSPEMIAAAQAEPAEPGAAACRYEVADAYSWAPGEPVDVWFSNAMLQWLPGHLDRLPGWLRTVAPGGVLAFQVPGNFESPSHVLLREVTRSPAWRDRLAGIPERREAVESPARYADVLAAAGARPDVWETTYLHRLDGPDPVLRWTTGTALRPVLAVLGEDSEARAAFLAEYGAALRAAYPPNDAGTVTFPFRRIFVVARIPA</sequence>
<evidence type="ECO:0000259" key="6">
    <source>
        <dbReference type="Pfam" id="PF13649"/>
    </source>
</evidence>
<keyword evidence="1 5" id="KW-0963">Cytoplasm</keyword>
<feature type="domain" description="Methyltransferase" evidence="6">
    <location>
        <begin position="33"/>
        <end position="127"/>
    </location>
</feature>
<dbReference type="InterPro" id="IPR023506">
    <property type="entry name" value="Trans-aconitate_MeTrfase"/>
</dbReference>
<dbReference type="NCBIfam" id="NF010703">
    <property type="entry name" value="PRK14103.1"/>
    <property type="match status" value="1"/>
</dbReference>
<evidence type="ECO:0000313" key="8">
    <source>
        <dbReference type="Proteomes" id="UP001500957"/>
    </source>
</evidence>
<keyword evidence="2 5" id="KW-0489">Methyltransferase</keyword>
<comment type="catalytic activity">
    <reaction evidence="5">
        <text>trans-aconitate + S-adenosyl-L-methionine = (E)-3-(methoxycarbonyl)pent-2-enedioate + S-adenosyl-L-homocysteine</text>
        <dbReference type="Rhea" id="RHEA:14969"/>
        <dbReference type="ChEBI" id="CHEBI:15708"/>
        <dbReference type="ChEBI" id="CHEBI:57470"/>
        <dbReference type="ChEBI" id="CHEBI:57856"/>
        <dbReference type="ChEBI" id="CHEBI:59789"/>
        <dbReference type="EC" id="2.1.1.144"/>
    </reaction>
</comment>
<keyword evidence="8" id="KW-1185">Reference proteome</keyword>
<dbReference type="Gene3D" id="1.10.150.290">
    <property type="entry name" value="S-adenosyl-L-methionine-dependent methyltransferases"/>
    <property type="match status" value="1"/>
</dbReference>
<dbReference type="InterPro" id="IPR029063">
    <property type="entry name" value="SAM-dependent_MTases_sf"/>
</dbReference>
<dbReference type="HAMAP" id="MF_00560">
    <property type="entry name" value="Tran_acon_Me_trans"/>
    <property type="match status" value="1"/>
</dbReference>
<evidence type="ECO:0000256" key="3">
    <source>
        <dbReference type="ARBA" id="ARBA00022679"/>
    </source>
</evidence>
<evidence type="ECO:0000313" key="7">
    <source>
        <dbReference type="EMBL" id="GAA0636849.1"/>
    </source>
</evidence>
<dbReference type="EC" id="2.1.1.144" evidence="5"/>
<protein>
    <recommendedName>
        <fullName evidence="5">Trans-aconitate 2-methyltransferase</fullName>
        <ecNumber evidence="5">2.1.1.144</ecNumber>
    </recommendedName>
</protein>
<comment type="caution">
    <text evidence="7">The sequence shown here is derived from an EMBL/GenBank/DDBJ whole genome shotgun (WGS) entry which is preliminary data.</text>
</comment>
<evidence type="ECO:0000256" key="1">
    <source>
        <dbReference type="ARBA" id="ARBA00022490"/>
    </source>
</evidence>
<gene>
    <name evidence="5" type="primary">tam</name>
    <name evidence="7" type="ORF">GCM10009547_46510</name>
</gene>
<dbReference type="Proteomes" id="UP001500957">
    <property type="component" value="Unassembled WGS sequence"/>
</dbReference>
<proteinExistence type="inferred from homology"/>
<comment type="similarity">
    <text evidence="5">Belongs to the methyltransferase superfamily. Tam family.</text>
</comment>
<comment type="function">
    <text evidence="5">Catalyzes the S-adenosylmethionine monomethyl esterification of trans-aconitate.</text>
</comment>
<evidence type="ECO:0000256" key="2">
    <source>
        <dbReference type="ARBA" id="ARBA00022603"/>
    </source>
</evidence>
<dbReference type="InterPro" id="IPR023149">
    <property type="entry name" value="Trans_acon_MeTrfase_C"/>
</dbReference>
<keyword evidence="3 5" id="KW-0808">Transferase</keyword>
<dbReference type="Pfam" id="PF13649">
    <property type="entry name" value="Methyltransf_25"/>
    <property type="match status" value="1"/>
</dbReference>
<accession>A0ABN1HBJ1</accession>
<keyword evidence="4 5" id="KW-0949">S-adenosyl-L-methionine</keyword>
<dbReference type="Gene3D" id="3.40.50.150">
    <property type="entry name" value="Vaccinia Virus protein VP39"/>
    <property type="match status" value="1"/>
</dbReference>
<dbReference type="EMBL" id="BAAAHE010000050">
    <property type="protein sequence ID" value="GAA0636849.1"/>
    <property type="molecule type" value="Genomic_DNA"/>
</dbReference>
<dbReference type="SUPFAM" id="SSF53335">
    <property type="entry name" value="S-adenosyl-L-methionine-dependent methyltransferases"/>
    <property type="match status" value="1"/>
</dbReference>
<dbReference type="PANTHER" id="PTHR43861">
    <property type="entry name" value="TRANS-ACONITATE 2-METHYLTRANSFERASE-RELATED"/>
    <property type="match status" value="1"/>
</dbReference>
<evidence type="ECO:0000256" key="4">
    <source>
        <dbReference type="ARBA" id="ARBA00022691"/>
    </source>
</evidence>
<dbReference type="PANTHER" id="PTHR43861:SF1">
    <property type="entry name" value="TRANS-ACONITATE 2-METHYLTRANSFERASE"/>
    <property type="match status" value="1"/>
</dbReference>
<dbReference type="InterPro" id="IPR041698">
    <property type="entry name" value="Methyltransf_25"/>
</dbReference>
<dbReference type="CDD" id="cd02440">
    <property type="entry name" value="AdoMet_MTases"/>
    <property type="match status" value="1"/>
</dbReference>
<evidence type="ECO:0000256" key="5">
    <source>
        <dbReference type="HAMAP-Rule" id="MF_00560"/>
    </source>
</evidence>
<name>A0ABN1HBJ1_9ACTN</name>